<dbReference type="RefSeq" id="WP_219779991.1">
    <property type="nucleotide sequence ID" value="NZ_JAHXPT010000008.1"/>
</dbReference>
<feature type="transmembrane region" description="Helical" evidence="1">
    <location>
        <begin position="6"/>
        <end position="23"/>
    </location>
</feature>
<name>A0ABS7APG7_9CLOT</name>
<dbReference type="EMBL" id="JAHXPT010000008">
    <property type="protein sequence ID" value="MBW6410556.1"/>
    <property type="molecule type" value="Genomic_DNA"/>
</dbReference>
<keyword evidence="3" id="KW-1185">Reference proteome</keyword>
<organism evidence="2 3">
    <name type="scientific">Clostridium weizhouense</name>
    <dbReference type="NCBI Taxonomy" id="2859781"/>
    <lineage>
        <taxon>Bacteria</taxon>
        <taxon>Bacillati</taxon>
        <taxon>Bacillota</taxon>
        <taxon>Clostridia</taxon>
        <taxon>Eubacteriales</taxon>
        <taxon>Clostridiaceae</taxon>
        <taxon>Clostridium</taxon>
    </lineage>
</organism>
<keyword evidence="1" id="KW-1133">Transmembrane helix</keyword>
<dbReference type="InterPro" id="IPR032111">
    <property type="entry name" value="Clostridium_phage_holin"/>
</dbReference>
<dbReference type="Pfam" id="PF16079">
    <property type="entry name" value="Phage_holin_5_2"/>
    <property type="match status" value="1"/>
</dbReference>
<evidence type="ECO:0000313" key="2">
    <source>
        <dbReference type="EMBL" id="MBW6410556.1"/>
    </source>
</evidence>
<evidence type="ECO:0000256" key="1">
    <source>
        <dbReference type="SAM" id="Phobius"/>
    </source>
</evidence>
<reference evidence="2 3" key="1">
    <citation type="submission" date="2021-07" db="EMBL/GenBank/DDBJ databases">
        <title>Clostridium weizhouense sp. nov., an anaerobic bacterium isolated from activated sludge of Petroleum wastewater.</title>
        <authorList>
            <person name="Li Q."/>
        </authorList>
    </citation>
    <scope>NUCLEOTIDE SEQUENCE [LARGE SCALE GENOMIC DNA]</scope>
    <source>
        <strain evidence="2 3">YB-6</strain>
    </source>
</reference>
<accession>A0ABS7APG7</accession>
<feature type="transmembrane region" description="Helical" evidence="1">
    <location>
        <begin position="35"/>
        <end position="52"/>
    </location>
</feature>
<dbReference type="Proteomes" id="UP001519921">
    <property type="component" value="Unassembled WGS sequence"/>
</dbReference>
<protein>
    <submittedName>
        <fullName evidence="2">Phage holin family protein</fullName>
    </submittedName>
</protein>
<proteinExistence type="predicted"/>
<keyword evidence="1" id="KW-0472">Membrane</keyword>
<evidence type="ECO:0000313" key="3">
    <source>
        <dbReference type="Proteomes" id="UP001519921"/>
    </source>
</evidence>
<comment type="caution">
    <text evidence="2">The sequence shown here is derived from an EMBL/GenBank/DDBJ whole genome shotgun (WGS) entry which is preliminary data.</text>
</comment>
<gene>
    <name evidence="2" type="ORF">KYD98_10660</name>
</gene>
<sequence>MDFMQYITENALILIPALYIVGLVIKNTESISDKYIPLILLFLGVIGAILLIDFTIEAVIQGILVTGATVYTNQLFKQSKKDS</sequence>
<keyword evidence="1" id="KW-0812">Transmembrane</keyword>